<keyword evidence="2" id="KW-1185">Reference proteome</keyword>
<organism evidence="1 2">
    <name type="scientific">Oryza meyeriana var. granulata</name>
    <dbReference type="NCBI Taxonomy" id="110450"/>
    <lineage>
        <taxon>Eukaryota</taxon>
        <taxon>Viridiplantae</taxon>
        <taxon>Streptophyta</taxon>
        <taxon>Embryophyta</taxon>
        <taxon>Tracheophyta</taxon>
        <taxon>Spermatophyta</taxon>
        <taxon>Magnoliopsida</taxon>
        <taxon>Liliopsida</taxon>
        <taxon>Poales</taxon>
        <taxon>Poaceae</taxon>
        <taxon>BOP clade</taxon>
        <taxon>Oryzoideae</taxon>
        <taxon>Oryzeae</taxon>
        <taxon>Oryzinae</taxon>
        <taxon>Oryza</taxon>
        <taxon>Oryza meyeriana</taxon>
    </lineage>
</organism>
<sequence length="113" mass="12430">MAPGRHGPGPGPSVSHTTLNMKVICEGIAENLLGVCQVFQAMKGMSDDHDTLHMRRMDAKHGAKSMANRTIMALWKARSLSTEYKMQTQSNNTLQIQSEDSEIFVGVEDAKNL</sequence>
<evidence type="ECO:0000313" key="1">
    <source>
        <dbReference type="EMBL" id="KAF0926008.1"/>
    </source>
</evidence>
<protein>
    <submittedName>
        <fullName evidence="1">Uncharacterized protein</fullName>
    </submittedName>
</protein>
<dbReference type="EMBL" id="SPHZ02000003">
    <property type="protein sequence ID" value="KAF0926008.1"/>
    <property type="molecule type" value="Genomic_DNA"/>
</dbReference>
<dbReference type="AlphaFoldDB" id="A0A6G1EN02"/>
<evidence type="ECO:0000313" key="2">
    <source>
        <dbReference type="Proteomes" id="UP000479710"/>
    </source>
</evidence>
<dbReference type="Proteomes" id="UP000479710">
    <property type="component" value="Unassembled WGS sequence"/>
</dbReference>
<name>A0A6G1EN02_9ORYZ</name>
<dbReference type="OrthoDB" id="67700at2759"/>
<reference evidence="1 2" key="1">
    <citation type="submission" date="2019-11" db="EMBL/GenBank/DDBJ databases">
        <title>Whole genome sequence of Oryza granulata.</title>
        <authorList>
            <person name="Li W."/>
        </authorList>
    </citation>
    <scope>NUCLEOTIDE SEQUENCE [LARGE SCALE GENOMIC DNA]</scope>
    <source>
        <strain evidence="2">cv. Menghai</strain>
        <tissue evidence="1">Leaf</tissue>
    </source>
</reference>
<comment type="caution">
    <text evidence="1">The sequence shown here is derived from an EMBL/GenBank/DDBJ whole genome shotgun (WGS) entry which is preliminary data.</text>
</comment>
<proteinExistence type="predicted"/>
<accession>A0A6G1EN02</accession>
<gene>
    <name evidence="1" type="ORF">E2562_020692</name>
</gene>